<dbReference type="EMBL" id="FPHD01000015">
    <property type="protein sequence ID" value="SFV51615.1"/>
    <property type="molecule type" value="Genomic_DNA"/>
</dbReference>
<accession>A0A1W1BDR8</accession>
<dbReference type="GO" id="GO:0003723">
    <property type="term" value="F:RNA binding"/>
    <property type="evidence" value="ECO:0007669"/>
    <property type="project" value="InterPro"/>
</dbReference>
<dbReference type="AlphaFoldDB" id="A0A1W1BDR8"/>
<sequence>MNRLFVVNKPIFRTSNGYMRYVKRKYSTKKVGFSGTLDPFATGCLIVATGQYTKLFQYLNKTPKSYKATLWLGANSPSLDIEQIDSIKETGAFKEQVIKDTLASLQGELTYYPPKFCAKKINGKRAYELARAGEKVALKTITSTIYNIKLLNYNHPFVHFEAKVSEGTYIRSLGALLADKLGVDGTLSSLHRIYEGQFYYDNEKALDPFTHLAIPSNIYTGEESYLELGKKLSIDYFDTKEDGIYLIETLNFFSIIEIHNQEVTYRFNRIPKFEENECTASKPMQK</sequence>
<dbReference type="InterPro" id="IPR014780">
    <property type="entry name" value="tRNA_psdUridine_synth_TruB"/>
</dbReference>
<keyword evidence="5" id="KW-0456">Lyase</keyword>
<dbReference type="Pfam" id="PF01509">
    <property type="entry name" value="TruB_N"/>
    <property type="match status" value="1"/>
</dbReference>
<dbReference type="EC" id="5.4.99.25" evidence="1"/>
<organism evidence="5">
    <name type="scientific">hydrothermal vent metagenome</name>
    <dbReference type="NCBI Taxonomy" id="652676"/>
    <lineage>
        <taxon>unclassified sequences</taxon>
        <taxon>metagenomes</taxon>
        <taxon>ecological metagenomes</taxon>
    </lineage>
</organism>
<reference evidence="5" key="1">
    <citation type="submission" date="2016-10" db="EMBL/GenBank/DDBJ databases">
        <authorList>
            <person name="de Groot N.N."/>
        </authorList>
    </citation>
    <scope>NUCLEOTIDE SEQUENCE</scope>
</reference>
<keyword evidence="3" id="KW-0413">Isomerase</keyword>
<feature type="domain" description="Pseudouridine synthase II N-terminal" evidence="4">
    <location>
        <begin position="23"/>
        <end position="170"/>
    </location>
</feature>
<dbReference type="PANTHER" id="PTHR13767:SF2">
    <property type="entry name" value="PSEUDOURIDYLATE SYNTHASE TRUB1"/>
    <property type="match status" value="1"/>
</dbReference>
<evidence type="ECO:0000256" key="1">
    <source>
        <dbReference type="ARBA" id="ARBA00012787"/>
    </source>
</evidence>
<dbReference type="Gene3D" id="3.30.2350.10">
    <property type="entry name" value="Pseudouridine synthase"/>
    <property type="match status" value="1"/>
</dbReference>
<dbReference type="GO" id="GO:0006400">
    <property type="term" value="P:tRNA modification"/>
    <property type="evidence" value="ECO:0007669"/>
    <property type="project" value="TreeGrafter"/>
</dbReference>
<dbReference type="InterPro" id="IPR020103">
    <property type="entry name" value="PsdUridine_synth_cat_dom_sf"/>
</dbReference>
<dbReference type="HAMAP" id="MF_01080">
    <property type="entry name" value="TruB_bact"/>
    <property type="match status" value="1"/>
</dbReference>
<protein>
    <recommendedName>
        <fullName evidence="1">tRNA pseudouridine(55) synthase</fullName>
        <ecNumber evidence="1">5.4.99.25</ecNumber>
    </recommendedName>
</protein>
<dbReference type="GO" id="GO:1990481">
    <property type="term" value="P:mRNA pseudouridine synthesis"/>
    <property type="evidence" value="ECO:0007669"/>
    <property type="project" value="TreeGrafter"/>
</dbReference>
<evidence type="ECO:0000259" key="4">
    <source>
        <dbReference type="Pfam" id="PF01509"/>
    </source>
</evidence>
<dbReference type="NCBIfam" id="TIGR00431">
    <property type="entry name" value="TruB"/>
    <property type="match status" value="1"/>
</dbReference>
<evidence type="ECO:0000313" key="5">
    <source>
        <dbReference type="EMBL" id="SFV51615.1"/>
    </source>
</evidence>
<keyword evidence="2" id="KW-0819">tRNA processing</keyword>
<name>A0A1W1BDR8_9ZZZZ</name>
<dbReference type="InterPro" id="IPR002501">
    <property type="entry name" value="PsdUridine_synth_N"/>
</dbReference>
<evidence type="ECO:0000256" key="3">
    <source>
        <dbReference type="ARBA" id="ARBA00023235"/>
    </source>
</evidence>
<proteinExistence type="inferred from homology"/>
<dbReference type="SUPFAM" id="SSF55120">
    <property type="entry name" value="Pseudouridine synthase"/>
    <property type="match status" value="1"/>
</dbReference>
<dbReference type="PANTHER" id="PTHR13767">
    <property type="entry name" value="TRNA-PSEUDOURIDINE SYNTHASE"/>
    <property type="match status" value="1"/>
</dbReference>
<gene>
    <name evidence="5" type="ORF">MNB_SV-8-762</name>
</gene>
<evidence type="ECO:0000256" key="2">
    <source>
        <dbReference type="ARBA" id="ARBA00022694"/>
    </source>
</evidence>
<dbReference type="GO" id="GO:0160148">
    <property type="term" value="F:tRNA pseudouridine(55) synthase activity"/>
    <property type="evidence" value="ECO:0007669"/>
    <property type="project" value="UniProtKB-EC"/>
</dbReference>
<dbReference type="GO" id="GO:0016829">
    <property type="term" value="F:lyase activity"/>
    <property type="evidence" value="ECO:0007669"/>
    <property type="project" value="UniProtKB-KW"/>
</dbReference>